<sequence>MKSQLNHKFISNTSHQPNLSYVTSQPAKLIATTTVNTHL</sequence>
<reference evidence="1" key="1">
    <citation type="submission" date="2014-11" db="EMBL/GenBank/DDBJ databases">
        <authorList>
            <person name="Amaro Gonzalez C."/>
        </authorList>
    </citation>
    <scope>NUCLEOTIDE SEQUENCE</scope>
</reference>
<reference evidence="1" key="2">
    <citation type="journal article" date="2015" name="Fish Shellfish Immunol.">
        <title>Early steps in the European eel (Anguilla anguilla)-Vibrio vulnificus interaction in the gills: Role of the RtxA13 toxin.</title>
        <authorList>
            <person name="Callol A."/>
            <person name="Pajuelo D."/>
            <person name="Ebbesson L."/>
            <person name="Teles M."/>
            <person name="MacKenzie S."/>
            <person name="Amaro C."/>
        </authorList>
    </citation>
    <scope>NUCLEOTIDE SEQUENCE</scope>
</reference>
<name>A0A0E9URG5_ANGAN</name>
<organism evidence="1">
    <name type="scientific">Anguilla anguilla</name>
    <name type="common">European freshwater eel</name>
    <name type="synonym">Muraena anguilla</name>
    <dbReference type="NCBI Taxonomy" id="7936"/>
    <lineage>
        <taxon>Eukaryota</taxon>
        <taxon>Metazoa</taxon>
        <taxon>Chordata</taxon>
        <taxon>Craniata</taxon>
        <taxon>Vertebrata</taxon>
        <taxon>Euteleostomi</taxon>
        <taxon>Actinopterygii</taxon>
        <taxon>Neopterygii</taxon>
        <taxon>Teleostei</taxon>
        <taxon>Anguilliformes</taxon>
        <taxon>Anguillidae</taxon>
        <taxon>Anguilla</taxon>
    </lineage>
</organism>
<accession>A0A0E9URG5</accession>
<proteinExistence type="predicted"/>
<dbReference type="EMBL" id="GBXM01041014">
    <property type="protein sequence ID" value="JAH67563.1"/>
    <property type="molecule type" value="Transcribed_RNA"/>
</dbReference>
<protein>
    <submittedName>
        <fullName evidence="1">Uncharacterized protein</fullName>
    </submittedName>
</protein>
<dbReference type="AlphaFoldDB" id="A0A0E9URG5"/>
<evidence type="ECO:0000313" key="1">
    <source>
        <dbReference type="EMBL" id="JAH67563.1"/>
    </source>
</evidence>